<gene>
    <name evidence="19" type="ORF">X943_003599</name>
</gene>
<evidence type="ECO:0000256" key="10">
    <source>
        <dbReference type="ARBA" id="ARBA00022695"/>
    </source>
</evidence>
<evidence type="ECO:0000256" key="14">
    <source>
        <dbReference type="ARBA" id="ARBA00023209"/>
    </source>
</evidence>
<evidence type="ECO:0000256" key="5">
    <source>
        <dbReference type="ARBA" id="ARBA00010185"/>
    </source>
</evidence>
<dbReference type="Pfam" id="PF01148">
    <property type="entry name" value="CTP_transf_1"/>
    <property type="match status" value="1"/>
</dbReference>
<feature type="transmembrane region" description="Helical" evidence="18">
    <location>
        <begin position="264"/>
        <end position="283"/>
    </location>
</feature>
<keyword evidence="9 16" id="KW-0812">Transmembrane</keyword>
<dbReference type="EC" id="2.7.7.41" evidence="6 16"/>
<evidence type="ECO:0000256" key="1">
    <source>
        <dbReference type="ARBA" id="ARBA00001698"/>
    </source>
</evidence>
<comment type="pathway">
    <text evidence="3 16">Phospholipid metabolism; CDP-diacylglycerol biosynthesis; CDP-diacylglycerol from sn-glycerol 3-phosphate: step 3/3.</text>
</comment>
<keyword evidence="13 18" id="KW-0472">Membrane</keyword>
<evidence type="ECO:0000256" key="4">
    <source>
        <dbReference type="ARBA" id="ARBA00005189"/>
    </source>
</evidence>
<dbReference type="AlphaFoldDB" id="A0AAD9LKP3"/>
<feature type="transmembrane region" description="Helical" evidence="18">
    <location>
        <begin position="119"/>
        <end position="146"/>
    </location>
</feature>
<reference evidence="19" key="1">
    <citation type="journal article" date="2014" name="Nucleic Acids Res.">
        <title>The evolutionary dynamics of variant antigen genes in Babesia reveal a history of genomic innovation underlying host-parasite interaction.</title>
        <authorList>
            <person name="Jackson A.P."/>
            <person name="Otto T.D."/>
            <person name="Darby A."/>
            <person name="Ramaprasad A."/>
            <person name="Xia D."/>
            <person name="Echaide I.E."/>
            <person name="Farber M."/>
            <person name="Gahlot S."/>
            <person name="Gamble J."/>
            <person name="Gupta D."/>
            <person name="Gupta Y."/>
            <person name="Jackson L."/>
            <person name="Malandrin L."/>
            <person name="Malas T.B."/>
            <person name="Moussa E."/>
            <person name="Nair M."/>
            <person name="Reid A.J."/>
            <person name="Sanders M."/>
            <person name="Sharma J."/>
            <person name="Tracey A."/>
            <person name="Quail M.A."/>
            <person name="Weir W."/>
            <person name="Wastling J.M."/>
            <person name="Hall N."/>
            <person name="Willadsen P."/>
            <person name="Lingelbach K."/>
            <person name="Shiels B."/>
            <person name="Tait A."/>
            <person name="Berriman M."/>
            <person name="Allred D.R."/>
            <person name="Pain A."/>
        </authorList>
    </citation>
    <scope>NUCLEOTIDE SEQUENCE</scope>
    <source>
        <strain evidence="19">1802A</strain>
    </source>
</reference>
<reference evidence="19" key="2">
    <citation type="submission" date="2021-05" db="EMBL/GenBank/DDBJ databases">
        <authorList>
            <person name="Pain A."/>
        </authorList>
    </citation>
    <scope>NUCLEOTIDE SEQUENCE</scope>
    <source>
        <strain evidence="19">1802A</strain>
    </source>
</reference>
<feature type="transmembrane region" description="Helical" evidence="18">
    <location>
        <begin position="166"/>
        <end position="184"/>
    </location>
</feature>
<evidence type="ECO:0000313" key="19">
    <source>
        <dbReference type="EMBL" id="KAK1939816.1"/>
    </source>
</evidence>
<accession>A0AAD9LKP3</accession>
<keyword evidence="15" id="KW-1208">Phospholipid metabolism</keyword>
<protein>
    <recommendedName>
        <fullName evidence="6 16">Phosphatidate cytidylyltransferase</fullName>
        <ecNumber evidence="6 16">2.7.7.41</ecNumber>
    </recommendedName>
</protein>
<dbReference type="GO" id="GO:0008654">
    <property type="term" value="P:phospholipid biosynthetic process"/>
    <property type="evidence" value="ECO:0007669"/>
    <property type="project" value="UniProtKB-KW"/>
</dbReference>
<comment type="similarity">
    <text evidence="5 16">Belongs to the CDS family.</text>
</comment>
<dbReference type="PROSITE" id="PS01315">
    <property type="entry name" value="CDS"/>
    <property type="match status" value="1"/>
</dbReference>
<dbReference type="GO" id="GO:0004605">
    <property type="term" value="F:phosphatidate cytidylyltransferase activity"/>
    <property type="evidence" value="ECO:0007669"/>
    <property type="project" value="UniProtKB-EC"/>
</dbReference>
<keyword evidence="14" id="KW-0594">Phospholipid biosynthesis</keyword>
<evidence type="ECO:0000256" key="18">
    <source>
        <dbReference type="SAM" id="Phobius"/>
    </source>
</evidence>
<feature type="transmembrane region" description="Helical" evidence="18">
    <location>
        <begin position="223"/>
        <end position="243"/>
    </location>
</feature>
<keyword evidence="20" id="KW-1185">Reference proteome</keyword>
<feature type="region of interest" description="Disordered" evidence="17">
    <location>
        <begin position="1"/>
        <end position="24"/>
    </location>
</feature>
<dbReference type="PANTHER" id="PTHR13773">
    <property type="entry name" value="PHOSPHATIDATE CYTIDYLYLTRANSFERASE"/>
    <property type="match status" value="1"/>
</dbReference>
<comment type="catalytic activity">
    <reaction evidence="1 16">
        <text>a 1,2-diacyl-sn-glycero-3-phosphate + CTP + H(+) = a CDP-1,2-diacyl-sn-glycerol + diphosphate</text>
        <dbReference type="Rhea" id="RHEA:16229"/>
        <dbReference type="ChEBI" id="CHEBI:15378"/>
        <dbReference type="ChEBI" id="CHEBI:33019"/>
        <dbReference type="ChEBI" id="CHEBI:37563"/>
        <dbReference type="ChEBI" id="CHEBI:58332"/>
        <dbReference type="ChEBI" id="CHEBI:58608"/>
        <dbReference type="EC" id="2.7.7.41"/>
    </reaction>
</comment>
<organism evidence="19 20">
    <name type="scientific">Babesia divergens</name>
    <dbReference type="NCBI Taxonomy" id="32595"/>
    <lineage>
        <taxon>Eukaryota</taxon>
        <taxon>Sar</taxon>
        <taxon>Alveolata</taxon>
        <taxon>Apicomplexa</taxon>
        <taxon>Aconoidasida</taxon>
        <taxon>Piroplasmida</taxon>
        <taxon>Babesiidae</taxon>
        <taxon>Babesia</taxon>
    </lineage>
</organism>
<comment type="subcellular location">
    <subcellularLocation>
        <location evidence="2">Membrane</location>
        <topology evidence="2">Multi-pass membrane protein</topology>
    </subcellularLocation>
</comment>
<dbReference type="InterPro" id="IPR016720">
    <property type="entry name" value="PC_Trfase_euk"/>
</dbReference>
<feature type="transmembrane region" description="Helical" evidence="18">
    <location>
        <begin position="42"/>
        <end position="68"/>
    </location>
</feature>
<evidence type="ECO:0000313" key="20">
    <source>
        <dbReference type="Proteomes" id="UP001195914"/>
    </source>
</evidence>
<dbReference type="PANTHER" id="PTHR13773:SF8">
    <property type="entry name" value="PHOSPHATIDATE CYTIDYLYLTRANSFERASE, PHOTORECEPTOR-SPECIFIC"/>
    <property type="match status" value="1"/>
</dbReference>
<feature type="transmembrane region" description="Helical" evidence="18">
    <location>
        <begin position="196"/>
        <end position="217"/>
    </location>
</feature>
<evidence type="ECO:0000256" key="11">
    <source>
        <dbReference type="ARBA" id="ARBA00022989"/>
    </source>
</evidence>
<comment type="pathway">
    <text evidence="4">Lipid metabolism.</text>
</comment>
<keyword evidence="11 18" id="KW-1133">Transmembrane helix</keyword>
<evidence type="ECO:0000256" key="6">
    <source>
        <dbReference type="ARBA" id="ARBA00012487"/>
    </source>
</evidence>
<evidence type="ECO:0000256" key="7">
    <source>
        <dbReference type="ARBA" id="ARBA00022516"/>
    </source>
</evidence>
<evidence type="ECO:0000256" key="13">
    <source>
        <dbReference type="ARBA" id="ARBA00023136"/>
    </source>
</evidence>
<dbReference type="InterPro" id="IPR000374">
    <property type="entry name" value="PC_trans"/>
</dbReference>
<dbReference type="EMBL" id="JAHBMH010000007">
    <property type="protein sequence ID" value="KAK1939816.1"/>
    <property type="molecule type" value="Genomic_DNA"/>
</dbReference>
<keyword evidence="12" id="KW-0443">Lipid metabolism</keyword>
<evidence type="ECO:0000256" key="3">
    <source>
        <dbReference type="ARBA" id="ARBA00005119"/>
    </source>
</evidence>
<evidence type="ECO:0000256" key="16">
    <source>
        <dbReference type="RuleBase" id="RU003938"/>
    </source>
</evidence>
<evidence type="ECO:0000256" key="8">
    <source>
        <dbReference type="ARBA" id="ARBA00022679"/>
    </source>
</evidence>
<proteinExistence type="inferred from homology"/>
<evidence type="ECO:0000256" key="12">
    <source>
        <dbReference type="ARBA" id="ARBA00023098"/>
    </source>
</evidence>
<keyword evidence="7" id="KW-0444">Lipid biosynthesis</keyword>
<feature type="transmembrane region" description="Helical" evidence="18">
    <location>
        <begin position="339"/>
        <end position="360"/>
    </location>
</feature>
<dbReference type="Proteomes" id="UP001195914">
    <property type="component" value="Unassembled WGS sequence"/>
</dbReference>
<keyword evidence="8 16" id="KW-0808">Transferase</keyword>
<keyword evidence="10 16" id="KW-0548">Nucleotidyltransferase</keyword>
<sequence length="438" mass="49478">MGTVKRCTSIGESRSTPLTESTDRPVCSRSKGSCKDIRIRTILALLLFVGTALVICMGHVYCAIIILLSISKAYYELVNLYDKVIQHQKEGAGQDGVSKVAVAPGKYKKRVRIYVITKALDLLSFISLETYFLLTTMVGISFPWLLPRVSGIHPKVGLVCGFILSYHHLLIFLAFLCGIIKFILSLEKGRSRQQFLRFAFITMSLLYVVIQSMMIIANLYYGMIWLLLPHTMIMMNDVMAYVFGKWCGKTPLISLSPNKTLEGFVGAFVSTSLIIALITPLVLDFRPMICPVNKFDFTPFSWMNSTCEPASIYKTTAYVLPEWVAKFIGYKELLYKPCFVHIMILTLFASFFAPFGGFLASGFKRALKVKDFSDTIPGHGGMMDRFDCHILMGAFTYLYLKTFVRRLKYSPDAVLKVITRMTQEDRAALFEKLKEVFG</sequence>
<evidence type="ECO:0000256" key="9">
    <source>
        <dbReference type="ARBA" id="ARBA00022692"/>
    </source>
</evidence>
<dbReference type="GO" id="GO:0005789">
    <property type="term" value="C:endoplasmic reticulum membrane"/>
    <property type="evidence" value="ECO:0007669"/>
    <property type="project" value="TreeGrafter"/>
</dbReference>
<evidence type="ECO:0000256" key="17">
    <source>
        <dbReference type="SAM" id="MobiDB-lite"/>
    </source>
</evidence>
<feature type="compositionally biased region" description="Polar residues" evidence="17">
    <location>
        <begin position="10"/>
        <end position="20"/>
    </location>
</feature>
<name>A0AAD9LKP3_BABDI</name>
<evidence type="ECO:0000256" key="2">
    <source>
        <dbReference type="ARBA" id="ARBA00004141"/>
    </source>
</evidence>
<evidence type="ECO:0000256" key="15">
    <source>
        <dbReference type="ARBA" id="ARBA00023264"/>
    </source>
</evidence>
<comment type="caution">
    <text evidence="19">The sequence shown here is derived from an EMBL/GenBank/DDBJ whole genome shotgun (WGS) entry which is preliminary data.</text>
</comment>